<organism evidence="3 4">
    <name type="scientific">Bradyrhizobium algeriense</name>
    <dbReference type="NCBI Taxonomy" id="634784"/>
    <lineage>
        <taxon>Bacteria</taxon>
        <taxon>Pseudomonadati</taxon>
        <taxon>Pseudomonadota</taxon>
        <taxon>Alphaproteobacteria</taxon>
        <taxon>Hyphomicrobiales</taxon>
        <taxon>Nitrobacteraceae</taxon>
        <taxon>Bradyrhizobium</taxon>
    </lineage>
</organism>
<accession>A0ABU8B5N4</accession>
<dbReference type="InterPro" id="IPR001789">
    <property type="entry name" value="Sig_transdc_resp-reg_receiver"/>
</dbReference>
<dbReference type="PROSITE" id="PS50110">
    <property type="entry name" value="RESPONSE_REGULATORY"/>
    <property type="match status" value="1"/>
</dbReference>
<dbReference type="RefSeq" id="WP_334478419.1">
    <property type="nucleotide sequence ID" value="NZ_JAZHRV010000001.1"/>
</dbReference>
<feature type="domain" description="Response regulatory" evidence="2">
    <location>
        <begin position="10"/>
        <end position="120"/>
    </location>
</feature>
<evidence type="ECO:0000256" key="1">
    <source>
        <dbReference type="PROSITE-ProRule" id="PRU00169"/>
    </source>
</evidence>
<dbReference type="Pfam" id="PF00072">
    <property type="entry name" value="Response_reg"/>
    <property type="match status" value="1"/>
</dbReference>
<gene>
    <name evidence="3" type="ORF">V1286_001376</name>
</gene>
<protein>
    <submittedName>
        <fullName evidence="3">CheY-like chemotaxis protein</fullName>
    </submittedName>
</protein>
<name>A0ABU8B5N4_9BRAD</name>
<proteinExistence type="predicted"/>
<dbReference type="EMBL" id="JAZHRV010000001">
    <property type="protein sequence ID" value="MEH2553847.1"/>
    <property type="molecule type" value="Genomic_DNA"/>
</dbReference>
<dbReference type="Gene3D" id="3.40.50.2300">
    <property type="match status" value="1"/>
</dbReference>
<reference evidence="3 4" key="1">
    <citation type="submission" date="2024-02" db="EMBL/GenBank/DDBJ databases">
        <title>Adaptive strategies in a cosmopolitan and abundant soil bacterium.</title>
        <authorList>
            <person name="Carini P."/>
        </authorList>
    </citation>
    <scope>NUCLEOTIDE SEQUENCE [LARGE SCALE GENOMIC DNA]</scope>
    <source>
        <strain evidence="3 4">AZCC 1608</strain>
    </source>
</reference>
<sequence>MENLELQGVGILLVEDSWHVGKALKTLLHVLGADVAGPAATTADAERLVAECTPDVAIVDINLREGERADGLIDRLHEQGIPVIVLTGYAVVSLAPGKAEAILQKPVSKEQLLAILLPIIARKVDR</sequence>
<feature type="modified residue" description="4-aspartylphosphate" evidence="1">
    <location>
        <position position="60"/>
    </location>
</feature>
<dbReference type="Proteomes" id="UP001364224">
    <property type="component" value="Unassembled WGS sequence"/>
</dbReference>
<keyword evidence="1" id="KW-0597">Phosphoprotein</keyword>
<dbReference type="InterPro" id="IPR011006">
    <property type="entry name" value="CheY-like_superfamily"/>
</dbReference>
<dbReference type="SUPFAM" id="SSF52172">
    <property type="entry name" value="CheY-like"/>
    <property type="match status" value="1"/>
</dbReference>
<evidence type="ECO:0000259" key="2">
    <source>
        <dbReference type="PROSITE" id="PS50110"/>
    </source>
</evidence>
<evidence type="ECO:0000313" key="3">
    <source>
        <dbReference type="EMBL" id="MEH2553847.1"/>
    </source>
</evidence>
<comment type="caution">
    <text evidence="3">The sequence shown here is derived from an EMBL/GenBank/DDBJ whole genome shotgun (WGS) entry which is preliminary data.</text>
</comment>
<evidence type="ECO:0000313" key="4">
    <source>
        <dbReference type="Proteomes" id="UP001364224"/>
    </source>
</evidence>
<keyword evidence="4" id="KW-1185">Reference proteome</keyword>
<dbReference type="SMART" id="SM00448">
    <property type="entry name" value="REC"/>
    <property type="match status" value="1"/>
</dbReference>